<gene>
    <name evidence="2" type="ORF">PCANC_13590</name>
</gene>
<dbReference type="Proteomes" id="UP000235388">
    <property type="component" value="Unassembled WGS sequence"/>
</dbReference>
<sequence length="230" mass="25429">MRFDVLLLGGFLAFLVNIVGLSHQSRVFLRRSPAPLNQFPYRQASIKRKLNERHIAIGIGTPTAPHHDPFRPAGPLPPATATAPQPNTKQNQPNPNQNNRAQSYFKRRIFMHFQECHLGVRIKSCTNTPIPSSLPGIPENPPSVHDIGQMIFQLLLQLKVCFNEMNQVCSRFEIIHCLVQISSAASASLSVSGSHIGGLLVAVTRLFGGDPLSFFGLHRFGLDSILKILI</sequence>
<proteinExistence type="predicted"/>
<dbReference type="AlphaFoldDB" id="A0A2N5T4X2"/>
<feature type="region of interest" description="Disordered" evidence="1">
    <location>
        <begin position="59"/>
        <end position="99"/>
    </location>
</feature>
<dbReference type="EMBL" id="PGCJ01000795">
    <property type="protein sequence ID" value="PLW20549.1"/>
    <property type="molecule type" value="Genomic_DNA"/>
</dbReference>
<evidence type="ECO:0000313" key="2">
    <source>
        <dbReference type="EMBL" id="PLW20549.1"/>
    </source>
</evidence>
<accession>A0A2N5T4X2</accession>
<comment type="caution">
    <text evidence="2">The sequence shown here is derived from an EMBL/GenBank/DDBJ whole genome shotgun (WGS) entry which is preliminary data.</text>
</comment>
<evidence type="ECO:0000313" key="3">
    <source>
        <dbReference type="Proteomes" id="UP000235388"/>
    </source>
</evidence>
<evidence type="ECO:0000256" key="1">
    <source>
        <dbReference type="SAM" id="MobiDB-lite"/>
    </source>
</evidence>
<feature type="compositionally biased region" description="Low complexity" evidence="1">
    <location>
        <begin position="79"/>
        <end position="99"/>
    </location>
</feature>
<protein>
    <submittedName>
        <fullName evidence="2">Uncharacterized protein</fullName>
    </submittedName>
</protein>
<reference evidence="2 3" key="1">
    <citation type="submission" date="2017-11" db="EMBL/GenBank/DDBJ databases">
        <title>De novo assembly and phasing of dikaryotic genomes from two isolates of Puccinia coronata f. sp. avenae, the causal agent of oat crown rust.</title>
        <authorList>
            <person name="Miller M.E."/>
            <person name="Zhang Y."/>
            <person name="Omidvar V."/>
            <person name="Sperschneider J."/>
            <person name="Schwessinger B."/>
            <person name="Raley C."/>
            <person name="Palmer J.M."/>
            <person name="Garnica D."/>
            <person name="Upadhyaya N."/>
            <person name="Rathjen J."/>
            <person name="Taylor J.M."/>
            <person name="Park R.F."/>
            <person name="Dodds P.N."/>
            <person name="Hirsch C.D."/>
            <person name="Kianian S.F."/>
            <person name="Figueroa M."/>
        </authorList>
    </citation>
    <scope>NUCLEOTIDE SEQUENCE [LARGE SCALE GENOMIC DNA]</scope>
    <source>
        <strain evidence="2">12NC29</strain>
    </source>
</reference>
<name>A0A2N5T4X2_9BASI</name>
<dbReference type="OrthoDB" id="2500097at2759"/>
<keyword evidence="3" id="KW-1185">Reference proteome</keyword>
<organism evidence="2 3">
    <name type="scientific">Puccinia coronata f. sp. avenae</name>
    <dbReference type="NCBI Taxonomy" id="200324"/>
    <lineage>
        <taxon>Eukaryota</taxon>
        <taxon>Fungi</taxon>
        <taxon>Dikarya</taxon>
        <taxon>Basidiomycota</taxon>
        <taxon>Pucciniomycotina</taxon>
        <taxon>Pucciniomycetes</taxon>
        <taxon>Pucciniales</taxon>
        <taxon>Pucciniaceae</taxon>
        <taxon>Puccinia</taxon>
    </lineage>
</organism>